<comment type="caution">
    <text evidence="1">The sequence shown here is derived from an EMBL/GenBank/DDBJ whole genome shotgun (WGS) entry which is preliminary data.</text>
</comment>
<evidence type="ECO:0000313" key="1">
    <source>
        <dbReference type="EMBL" id="MBO2450784.1"/>
    </source>
</evidence>
<dbReference type="Pfam" id="PF19562">
    <property type="entry name" value="DUF6084"/>
    <property type="match status" value="1"/>
</dbReference>
<keyword evidence="2" id="KW-1185">Reference proteome</keyword>
<proteinExistence type="predicted"/>
<dbReference type="Proteomes" id="UP000669179">
    <property type="component" value="Unassembled WGS sequence"/>
</dbReference>
<gene>
    <name evidence="1" type="ORF">J4573_27045</name>
</gene>
<sequence length="208" mass="23310">MADLDLAFECVDARPDPYAAAPTLVFKLRITESSGLRVNAIALRCQLRIEPQRRAYGEAESQLLADLFGGRERWGETLRPLQFATISVMVPRFTGSTEVEVPVPCSYDLEVAASKYFAALGEGEIPFLLMFSGTVFTGEGVRQIPWDLETRHHLPVSAWRELMNRYFPGTGWLRLGNDTLAALQRFKSERALATWDDVMAALLKEVRG</sequence>
<dbReference type="InterPro" id="IPR045730">
    <property type="entry name" value="DUF6084"/>
</dbReference>
<protein>
    <submittedName>
        <fullName evidence="1">Uncharacterized protein</fullName>
    </submittedName>
</protein>
<accession>A0A939PKE0</accession>
<dbReference type="EMBL" id="JAGEOJ010000011">
    <property type="protein sequence ID" value="MBO2450784.1"/>
    <property type="molecule type" value="Genomic_DNA"/>
</dbReference>
<dbReference type="RefSeq" id="WP_208258665.1">
    <property type="nucleotide sequence ID" value="NZ_JAGEOJ010000011.1"/>
</dbReference>
<evidence type="ECO:0000313" key="2">
    <source>
        <dbReference type="Proteomes" id="UP000669179"/>
    </source>
</evidence>
<name>A0A939PKE0_9ACTN</name>
<dbReference type="AlphaFoldDB" id="A0A939PKE0"/>
<organism evidence="1 2">
    <name type="scientific">Actinomadura barringtoniae</name>
    <dbReference type="NCBI Taxonomy" id="1427535"/>
    <lineage>
        <taxon>Bacteria</taxon>
        <taxon>Bacillati</taxon>
        <taxon>Actinomycetota</taxon>
        <taxon>Actinomycetes</taxon>
        <taxon>Streptosporangiales</taxon>
        <taxon>Thermomonosporaceae</taxon>
        <taxon>Actinomadura</taxon>
    </lineage>
</organism>
<reference evidence="1" key="1">
    <citation type="submission" date="2021-03" db="EMBL/GenBank/DDBJ databases">
        <authorList>
            <person name="Kanchanasin P."/>
            <person name="Saeng-In P."/>
            <person name="Phongsopitanun W."/>
            <person name="Yuki M."/>
            <person name="Kudo T."/>
            <person name="Ohkuma M."/>
            <person name="Tanasupawat S."/>
        </authorList>
    </citation>
    <scope>NUCLEOTIDE SEQUENCE</scope>
    <source>
        <strain evidence="1">GKU 128</strain>
    </source>
</reference>